<evidence type="ECO:0000259" key="10">
    <source>
        <dbReference type="PROSITE" id="PS50109"/>
    </source>
</evidence>
<dbReference type="SMART" id="SM00388">
    <property type="entry name" value="HisKA"/>
    <property type="match status" value="1"/>
</dbReference>
<dbReference type="SUPFAM" id="SSF47384">
    <property type="entry name" value="Homodimeric domain of signal transducing histidine kinase"/>
    <property type="match status" value="1"/>
</dbReference>
<dbReference type="SMART" id="SM00387">
    <property type="entry name" value="HATPase_c"/>
    <property type="match status" value="1"/>
</dbReference>
<dbReference type="InterPro" id="IPR036890">
    <property type="entry name" value="HATPase_C_sf"/>
</dbReference>
<evidence type="ECO:0000256" key="2">
    <source>
        <dbReference type="ARBA" id="ARBA00004370"/>
    </source>
</evidence>
<dbReference type="Gene3D" id="3.30.565.10">
    <property type="entry name" value="Histidine kinase-like ATPase, C-terminal domain"/>
    <property type="match status" value="1"/>
</dbReference>
<keyword evidence="5 11" id="KW-0808">Transferase</keyword>
<keyword evidence="4" id="KW-0597">Phosphoprotein</keyword>
<dbReference type="Pfam" id="PF02518">
    <property type="entry name" value="HATPase_c"/>
    <property type="match status" value="1"/>
</dbReference>
<dbReference type="InterPro" id="IPR004358">
    <property type="entry name" value="Sig_transdc_His_kin-like_C"/>
</dbReference>
<feature type="domain" description="Histidine kinase" evidence="10">
    <location>
        <begin position="338"/>
        <end position="553"/>
    </location>
</feature>
<dbReference type="PANTHER" id="PTHR45453:SF1">
    <property type="entry name" value="PHOSPHATE REGULON SENSOR PROTEIN PHOR"/>
    <property type="match status" value="1"/>
</dbReference>
<evidence type="ECO:0000256" key="7">
    <source>
        <dbReference type="ARBA" id="ARBA00023012"/>
    </source>
</evidence>
<dbReference type="Proteomes" id="UP001549106">
    <property type="component" value="Unassembled WGS sequence"/>
</dbReference>
<keyword evidence="8" id="KW-0175">Coiled coil</keyword>
<dbReference type="SUPFAM" id="SSF55785">
    <property type="entry name" value="PYP-like sensor domain (PAS domain)"/>
    <property type="match status" value="1"/>
</dbReference>
<accession>A0ABV2M3K6</accession>
<dbReference type="InterPro" id="IPR050351">
    <property type="entry name" value="BphY/WalK/GraS-like"/>
</dbReference>
<dbReference type="RefSeq" id="WP_243873738.1">
    <property type="nucleotide sequence ID" value="NZ_BAABXP010000004.1"/>
</dbReference>
<keyword evidence="9" id="KW-1133">Transmembrane helix</keyword>
<dbReference type="CDD" id="cd00075">
    <property type="entry name" value="HATPase"/>
    <property type="match status" value="1"/>
</dbReference>
<dbReference type="EC" id="2.7.13.3" evidence="3"/>
<dbReference type="Gene3D" id="3.30.450.20">
    <property type="entry name" value="PAS domain"/>
    <property type="match status" value="1"/>
</dbReference>
<comment type="subcellular location">
    <subcellularLocation>
        <location evidence="2">Membrane</location>
    </subcellularLocation>
</comment>
<dbReference type="PROSITE" id="PS50109">
    <property type="entry name" value="HIS_KIN"/>
    <property type="match status" value="1"/>
</dbReference>
<keyword evidence="9" id="KW-0812">Transmembrane</keyword>
<dbReference type="SUPFAM" id="SSF55874">
    <property type="entry name" value="ATPase domain of HSP90 chaperone/DNA topoisomerase II/histidine kinase"/>
    <property type="match status" value="1"/>
</dbReference>
<evidence type="ECO:0000256" key="4">
    <source>
        <dbReference type="ARBA" id="ARBA00022553"/>
    </source>
</evidence>
<keyword evidence="12" id="KW-1185">Reference proteome</keyword>
<feature type="coiled-coil region" evidence="8">
    <location>
        <begin position="200"/>
        <end position="227"/>
    </location>
</feature>
<reference evidence="11 12" key="1">
    <citation type="submission" date="2024-06" db="EMBL/GenBank/DDBJ databases">
        <title>Genomic Encyclopedia of Type Strains, Phase IV (KMG-IV): sequencing the most valuable type-strain genomes for metagenomic binning, comparative biology and taxonomic classification.</title>
        <authorList>
            <person name="Goeker M."/>
        </authorList>
    </citation>
    <scope>NUCLEOTIDE SEQUENCE [LARGE SCALE GENOMIC DNA]</scope>
    <source>
        <strain evidence="11 12">DSM 29492</strain>
    </source>
</reference>
<evidence type="ECO:0000256" key="8">
    <source>
        <dbReference type="SAM" id="Coils"/>
    </source>
</evidence>
<evidence type="ECO:0000313" key="11">
    <source>
        <dbReference type="EMBL" id="MET3751059.1"/>
    </source>
</evidence>
<protein>
    <recommendedName>
        <fullName evidence="3">histidine kinase</fullName>
        <ecNumber evidence="3">2.7.13.3</ecNumber>
    </recommendedName>
</protein>
<dbReference type="PRINTS" id="PR00344">
    <property type="entry name" value="BCTRLSENSOR"/>
</dbReference>
<keyword evidence="7" id="KW-0902">Two-component regulatory system</keyword>
<organism evidence="11 12">
    <name type="scientific">Blautia caecimuris</name>
    <dbReference type="NCBI Taxonomy" id="1796615"/>
    <lineage>
        <taxon>Bacteria</taxon>
        <taxon>Bacillati</taxon>
        <taxon>Bacillota</taxon>
        <taxon>Clostridia</taxon>
        <taxon>Lachnospirales</taxon>
        <taxon>Lachnospiraceae</taxon>
        <taxon>Blautia</taxon>
    </lineage>
</organism>
<evidence type="ECO:0000256" key="5">
    <source>
        <dbReference type="ARBA" id="ARBA00022679"/>
    </source>
</evidence>
<evidence type="ECO:0000256" key="1">
    <source>
        <dbReference type="ARBA" id="ARBA00000085"/>
    </source>
</evidence>
<evidence type="ECO:0000256" key="6">
    <source>
        <dbReference type="ARBA" id="ARBA00022777"/>
    </source>
</evidence>
<comment type="caution">
    <text evidence="11">The sequence shown here is derived from an EMBL/GenBank/DDBJ whole genome shotgun (WGS) entry which is preliminary data.</text>
</comment>
<dbReference type="InterPro" id="IPR005467">
    <property type="entry name" value="His_kinase_dom"/>
</dbReference>
<dbReference type="InterPro" id="IPR003661">
    <property type="entry name" value="HisK_dim/P_dom"/>
</dbReference>
<dbReference type="Gene3D" id="1.10.287.130">
    <property type="match status" value="1"/>
</dbReference>
<feature type="transmembrane region" description="Helical" evidence="9">
    <location>
        <begin position="12"/>
        <end position="32"/>
    </location>
</feature>
<evidence type="ECO:0000256" key="3">
    <source>
        <dbReference type="ARBA" id="ARBA00012438"/>
    </source>
</evidence>
<feature type="transmembrane region" description="Helical" evidence="9">
    <location>
        <begin position="140"/>
        <end position="168"/>
    </location>
</feature>
<dbReference type="PANTHER" id="PTHR45453">
    <property type="entry name" value="PHOSPHATE REGULON SENSOR PROTEIN PHOR"/>
    <property type="match status" value="1"/>
</dbReference>
<dbReference type="GO" id="GO:0004673">
    <property type="term" value="F:protein histidine kinase activity"/>
    <property type="evidence" value="ECO:0007669"/>
    <property type="project" value="UniProtKB-EC"/>
</dbReference>
<name>A0ABV2M3K6_9FIRM</name>
<dbReference type="InterPro" id="IPR035965">
    <property type="entry name" value="PAS-like_dom_sf"/>
</dbReference>
<keyword evidence="6 11" id="KW-0418">Kinase</keyword>
<evidence type="ECO:0000313" key="12">
    <source>
        <dbReference type="Proteomes" id="UP001549106"/>
    </source>
</evidence>
<dbReference type="Pfam" id="PF00512">
    <property type="entry name" value="HisKA"/>
    <property type="match status" value="1"/>
</dbReference>
<proteinExistence type="predicted"/>
<comment type="catalytic activity">
    <reaction evidence="1">
        <text>ATP + protein L-histidine = ADP + protein N-phospho-L-histidine.</text>
        <dbReference type="EC" id="2.7.13.3"/>
    </reaction>
</comment>
<keyword evidence="9" id="KW-0472">Membrane</keyword>
<dbReference type="InterPro" id="IPR003594">
    <property type="entry name" value="HATPase_dom"/>
</dbReference>
<dbReference type="InterPro" id="IPR036097">
    <property type="entry name" value="HisK_dim/P_sf"/>
</dbReference>
<dbReference type="CDD" id="cd00082">
    <property type="entry name" value="HisKA"/>
    <property type="match status" value="1"/>
</dbReference>
<sequence length="553" mass="62506">MTKKIFKSTVLASAAVLILGVAFVMGILYQYFGKQLNSELEKEARYLAYGVEQQGQEYLEQIKYGDSRITYIDENGNVLYDNTADENKMENHKNREEFQEALSKGKGEAVRMSDTLSEKTVYSAIRLSDNSVLRVSSTQYSVFALILQLVQPVLCIIFVMLIIAGVIASKVASKIVEPINELDLEKPGENEIYEEVAPLLGKINRQNRQIQKQLEEARRNQEEFSIITENMQEGLLVIDPYTMILSGNSSAWRIFQVNEPGIGQSVYSLDRDEDFRKVIEHVLEGKHGNALLRLDNEFVQLIANPVTRDGKIVGAVLLLMNETEKIQRENLRREFSANVSHELKTPLTSISGFAEIIQDGFVKEEDVKKFAGRIYREAQRLIQLVEDTIKISQLDEGENPYEWENVDIYSVARNVCGNLKEIAQKKNVHLYIDGERLICRTVRPIFEEILYNLCDNGIKYNKDNGTVTIHLKDIGNAIQISVEDNGIGIPREDRNRVFERFYRVDKSHSKEIGGTGLGLSIVKHGVAFLGGTLELTSEVDSGTEITVTLPKQA</sequence>
<dbReference type="EMBL" id="JBEPMJ010000017">
    <property type="protein sequence ID" value="MET3751059.1"/>
    <property type="molecule type" value="Genomic_DNA"/>
</dbReference>
<gene>
    <name evidence="11" type="ORF">ABID24_002315</name>
</gene>
<evidence type="ECO:0000256" key="9">
    <source>
        <dbReference type="SAM" id="Phobius"/>
    </source>
</evidence>